<feature type="transmembrane region" description="Helical" evidence="4">
    <location>
        <begin position="31"/>
        <end position="58"/>
    </location>
</feature>
<keyword evidence="2 4" id="KW-1133">Transmembrane helix</keyword>
<evidence type="ECO:0000256" key="4">
    <source>
        <dbReference type="SAM" id="Phobius"/>
    </source>
</evidence>
<feature type="transmembrane region" description="Helical" evidence="4">
    <location>
        <begin position="331"/>
        <end position="354"/>
    </location>
</feature>
<feature type="transmembrane region" description="Helical" evidence="4">
    <location>
        <begin position="242"/>
        <end position="261"/>
    </location>
</feature>
<keyword evidence="3 4" id="KW-0472">Membrane</keyword>
<gene>
    <name evidence="6" type="ORF">AUJ95_06645</name>
</gene>
<dbReference type="EMBL" id="MNYI01000175">
    <property type="protein sequence ID" value="OIP38530.1"/>
    <property type="molecule type" value="Genomic_DNA"/>
</dbReference>
<proteinExistence type="predicted"/>
<evidence type="ECO:0000256" key="1">
    <source>
        <dbReference type="ARBA" id="ARBA00022692"/>
    </source>
</evidence>
<evidence type="ECO:0000259" key="5">
    <source>
        <dbReference type="PROSITE" id="PS50850"/>
    </source>
</evidence>
<feature type="transmembrane region" description="Helical" evidence="4">
    <location>
        <begin position="273"/>
        <end position="291"/>
    </location>
</feature>
<dbReference type="PROSITE" id="PS50850">
    <property type="entry name" value="MFS"/>
    <property type="match status" value="1"/>
</dbReference>
<name>A0A1J5E1Q4_9BACT</name>
<evidence type="ECO:0000313" key="7">
    <source>
        <dbReference type="Proteomes" id="UP000183085"/>
    </source>
</evidence>
<dbReference type="SUPFAM" id="SSF103473">
    <property type="entry name" value="MFS general substrate transporter"/>
    <property type="match status" value="1"/>
</dbReference>
<dbReference type="InterPro" id="IPR020846">
    <property type="entry name" value="MFS_dom"/>
</dbReference>
<reference evidence="6 7" key="1">
    <citation type="journal article" date="2016" name="Environ. Microbiol.">
        <title>Genomic resolution of a cold subsurface aquifer community provides metabolic insights for novel microbes adapted to high CO concentrations.</title>
        <authorList>
            <person name="Probst A.J."/>
            <person name="Castelle C.J."/>
            <person name="Singh A."/>
            <person name="Brown C.T."/>
            <person name="Anantharaman K."/>
            <person name="Sharon I."/>
            <person name="Hug L.A."/>
            <person name="Burstein D."/>
            <person name="Emerson J.B."/>
            <person name="Thomas B.C."/>
            <person name="Banfield J.F."/>
        </authorList>
    </citation>
    <scope>NUCLEOTIDE SEQUENCE [LARGE SCALE GENOMIC DNA]</scope>
    <source>
        <strain evidence="6">CG2_30_40_21</strain>
    </source>
</reference>
<dbReference type="PANTHER" id="PTHR23518">
    <property type="entry name" value="C-METHYLTRANSFERASE"/>
    <property type="match status" value="1"/>
</dbReference>
<organism evidence="6 7">
    <name type="scientific">Candidatus Desantisbacteria bacterium CG2_30_40_21</name>
    <dbReference type="NCBI Taxonomy" id="1817895"/>
    <lineage>
        <taxon>Bacteria</taxon>
        <taxon>Candidatus Desantisiibacteriota</taxon>
    </lineage>
</organism>
<dbReference type="InterPro" id="IPR011701">
    <property type="entry name" value="MFS"/>
</dbReference>
<feature type="transmembrane region" description="Helical" evidence="4">
    <location>
        <begin position="297"/>
        <end position="319"/>
    </location>
</feature>
<evidence type="ECO:0000256" key="2">
    <source>
        <dbReference type="ARBA" id="ARBA00022989"/>
    </source>
</evidence>
<keyword evidence="1 4" id="KW-0812">Transmembrane</keyword>
<evidence type="ECO:0000313" key="6">
    <source>
        <dbReference type="EMBL" id="OIP38530.1"/>
    </source>
</evidence>
<dbReference type="STRING" id="1817895.AUJ95_06645"/>
<dbReference type="Pfam" id="PF07690">
    <property type="entry name" value="MFS_1"/>
    <property type="match status" value="2"/>
</dbReference>
<accession>A0A1J5E1Q4</accession>
<dbReference type="PANTHER" id="PTHR23518:SF2">
    <property type="entry name" value="MAJOR FACILITATOR SUPERFAMILY TRANSPORTER"/>
    <property type="match status" value="1"/>
</dbReference>
<dbReference type="AlphaFoldDB" id="A0A1J5E1Q4"/>
<sequence>MKKIPRQVIILGWVSLFTDIASEMLYPVTPLFLTTVLGTSMAVIGIIEGIAEFTAGLLKGYFGRLSDKSGKRSKFVSIGYSLSAIAKPLPGIFPYLSTVVLSRVTDRIGKGIRTAPRDALLAAYANGNTGVIFGFHRAMDTLGAAIGPIIALIWLHFYPKDFIPIFLFAFIPSIIAVGLTIFVKNKTIVSHEKTKEPYFLFWKNAPSGFKTIIFLITIFSLVNSSDVFLILKSQEVSHLNSLAIIGYIFYNLIYAAASYPIGRLSDKLGKKKVFIVGLFIFSAVYLGFAIFPNQGIMWGLFAFYGIYAASTEGVAKAWVSDLIPDKNRGTAIGLLTMLSSFAMMLGSVIAGYLWDTFGSSVPFLLSSGVSFIVGIVFIFMYKHTLTTS</sequence>
<feature type="transmembrane region" description="Helical" evidence="4">
    <location>
        <begin position="360"/>
        <end position="381"/>
    </location>
</feature>
<evidence type="ECO:0000256" key="3">
    <source>
        <dbReference type="ARBA" id="ARBA00023136"/>
    </source>
</evidence>
<feature type="transmembrane region" description="Helical" evidence="4">
    <location>
        <begin position="204"/>
        <end position="222"/>
    </location>
</feature>
<dbReference type="Gene3D" id="1.20.1250.20">
    <property type="entry name" value="MFS general substrate transporter like domains"/>
    <property type="match status" value="2"/>
</dbReference>
<dbReference type="Proteomes" id="UP000183085">
    <property type="component" value="Unassembled WGS sequence"/>
</dbReference>
<dbReference type="GO" id="GO:0022857">
    <property type="term" value="F:transmembrane transporter activity"/>
    <property type="evidence" value="ECO:0007669"/>
    <property type="project" value="InterPro"/>
</dbReference>
<feature type="transmembrane region" description="Helical" evidence="4">
    <location>
        <begin position="138"/>
        <end position="157"/>
    </location>
</feature>
<dbReference type="CDD" id="cd17370">
    <property type="entry name" value="MFS_MJ1317_like"/>
    <property type="match status" value="1"/>
</dbReference>
<feature type="domain" description="Major facilitator superfamily (MFS) profile" evidence="5">
    <location>
        <begin position="8"/>
        <end position="385"/>
    </location>
</feature>
<feature type="transmembrane region" description="Helical" evidence="4">
    <location>
        <begin position="163"/>
        <end position="183"/>
    </location>
</feature>
<protein>
    <submittedName>
        <fullName evidence="6">MFS transporter</fullName>
    </submittedName>
</protein>
<comment type="caution">
    <text evidence="6">The sequence shown here is derived from an EMBL/GenBank/DDBJ whole genome shotgun (WGS) entry which is preliminary data.</text>
</comment>
<dbReference type="InterPro" id="IPR036259">
    <property type="entry name" value="MFS_trans_sf"/>
</dbReference>